<evidence type="ECO:0000259" key="1">
    <source>
        <dbReference type="Pfam" id="PF09718"/>
    </source>
</evidence>
<comment type="caution">
    <text evidence="2">The sequence shown here is derived from an EMBL/GenBank/DDBJ whole genome shotgun (WGS) entry which is preliminary data.</text>
</comment>
<feature type="domain" description="Bacteriophage tail tape measure C-terminal" evidence="1">
    <location>
        <begin position="629"/>
        <end position="693"/>
    </location>
</feature>
<sequence>MAEKKVSVRLVAEGGRRVRAELEGVGEAGARGFGRLSREMELANTRLAAFARRAGLALGAAAAAATASLGLIVRSTAESAAQIRQFAQVANSTPEALQRWSAGARTVGIEQEKLADILKDVNDRVGDFLQTGGGPMADFFENVAPRVGVTADQFARLSGPEALQLYVDTLERAGLSQQEMTFYLEAMASDATRLIPLLRNGGAEMARLGDQASDLGAVLDSDALEALRRTQLALGTVSLVFDGLRNRIAVAVAPTIEALANAFVALASDGGILRSAIDTLIGNLGRLASYAATFAAVMAGRWVAGMAAAALSVRGLATALVFLRGALIRTGIGALIVGAGELVYQFSQLVARVGGVGEAFRLLGDLAREVWSRIGLSLDAALARMAAGWEGLKAAGLSALESTIAGVVSFGDTTAAIFQGAYDAAVAIWGSLPGAIGDFAFQAANGLISGVEAMLNGVVTRINSFIDTLNAALALLPEWATGEDGVRIGILDPVKLGRIGNPFEGAATAAGAAAADAFSAALARTYLEPPDLGLGAMADDARARADGYREAAGMLADAAGRPLASWQALKDAVTGTGTEAETALADAAASADALTSGLNDTATAADGAGGAARNAGVAAAESADTALTGWQAVTAALADYAAKARDIGGDVGSALVGAFQSAENAIGEFVKTGKLDFRDLVTSMIADLAKLAAGTQTFTGNKTFSGTLTASGTFTVSAASASIGTATTTATYGMGTGATTTGVTKTVNIGTGGASGSTTVVNIGSASAGAGGTTVINTPTVTFANAVTQVGMPQANLTAQLLGLGGATADSYNRLSVNTPAVLLNNAGAGIEATVNKAAPANDAAFAFKTGFSARALIGLLGNDDFSFKVSPDGSAYFDAIRVDRTNGRVELAEPVVLPTHDSVPSPPPAGKLALYARDRAGMGWLDVERPSGRHFPLQPHFGVNRIATWAPSTSTTINTNGMPRTAVGTAATPTLATTNLSTSMRRWRMTSAATAGAAAEERSAGWVCWRGNADGLGGFTYVNRLSLVTLQPTGMGFFGLIGSVAALSTTLTLSAVVNALGIGFERGTHANWQILHNDGTGAPTLIDLGAGFPVASTTNVLTLYIAAAPNDSAVGIRVVEEVSGAVAKATITTDMPAATQLLSPRNYLNNGSTAAAVAYDCSGVYVETDY</sequence>
<name>A0A2T4JD18_9RHOB</name>
<evidence type="ECO:0000313" key="2">
    <source>
        <dbReference type="EMBL" id="PTE15789.1"/>
    </source>
</evidence>
<dbReference type="InterPro" id="IPR006431">
    <property type="entry name" value="Phage_tape_meas_C"/>
</dbReference>
<reference evidence="2 3" key="1">
    <citation type="submission" date="2018-03" db="EMBL/GenBank/DDBJ databases">
        <title>Rhodobacter veldkampii.</title>
        <authorList>
            <person name="Meyer T.E."/>
            <person name="Miller S."/>
            <person name="Lodha T."/>
            <person name="Gandham S."/>
            <person name="Chintalapati S."/>
            <person name="Chintalapati V.R."/>
        </authorList>
    </citation>
    <scope>NUCLEOTIDE SEQUENCE [LARGE SCALE GENOMIC DNA]</scope>
    <source>
        <strain evidence="2 3">DSM 11550</strain>
    </source>
</reference>
<gene>
    <name evidence="2" type="ORF">C5F46_13715</name>
</gene>
<proteinExistence type="predicted"/>
<organism evidence="2 3">
    <name type="scientific">Phaeovulum veldkampii DSM 11550</name>
    <dbReference type="NCBI Taxonomy" id="1185920"/>
    <lineage>
        <taxon>Bacteria</taxon>
        <taxon>Pseudomonadati</taxon>
        <taxon>Pseudomonadota</taxon>
        <taxon>Alphaproteobacteria</taxon>
        <taxon>Rhodobacterales</taxon>
        <taxon>Paracoccaceae</taxon>
        <taxon>Phaeovulum</taxon>
    </lineage>
</organism>
<dbReference type="Proteomes" id="UP000241899">
    <property type="component" value="Unassembled WGS sequence"/>
</dbReference>
<dbReference type="OrthoDB" id="7311517at2"/>
<evidence type="ECO:0000313" key="3">
    <source>
        <dbReference type="Proteomes" id="UP000241899"/>
    </source>
</evidence>
<keyword evidence="3" id="KW-1185">Reference proteome</keyword>
<protein>
    <recommendedName>
        <fullName evidence="1">Bacteriophage tail tape measure C-terminal domain-containing protein</fullName>
    </recommendedName>
</protein>
<dbReference type="Pfam" id="PF09718">
    <property type="entry name" value="Tape_meas_lam_C"/>
    <property type="match status" value="1"/>
</dbReference>
<dbReference type="AlphaFoldDB" id="A0A2T4JD18"/>
<dbReference type="RefSeq" id="WP_107325908.1">
    <property type="nucleotide sequence ID" value="NZ_NHSP01000058.1"/>
</dbReference>
<dbReference type="EMBL" id="PZKF01000042">
    <property type="protein sequence ID" value="PTE15789.1"/>
    <property type="molecule type" value="Genomic_DNA"/>
</dbReference>
<accession>A0A2T4JD18</accession>